<keyword evidence="1" id="KW-0812">Transmembrane</keyword>
<name>A0A8S1VHC4_9CILI</name>
<keyword evidence="1" id="KW-1133">Transmembrane helix</keyword>
<keyword evidence="1" id="KW-0472">Membrane</keyword>
<dbReference type="Proteomes" id="UP000689195">
    <property type="component" value="Unassembled WGS sequence"/>
</dbReference>
<evidence type="ECO:0008006" key="4">
    <source>
        <dbReference type="Google" id="ProtNLM"/>
    </source>
</evidence>
<dbReference type="AlphaFoldDB" id="A0A8S1VHC4"/>
<dbReference type="OrthoDB" id="300096at2759"/>
<reference evidence="2" key="1">
    <citation type="submission" date="2021-01" db="EMBL/GenBank/DDBJ databases">
        <authorList>
            <consortium name="Genoscope - CEA"/>
            <person name="William W."/>
        </authorList>
    </citation>
    <scope>NUCLEOTIDE SEQUENCE</scope>
</reference>
<evidence type="ECO:0000313" key="2">
    <source>
        <dbReference type="EMBL" id="CAD8175149.1"/>
    </source>
</evidence>
<evidence type="ECO:0000256" key="1">
    <source>
        <dbReference type="SAM" id="Phobius"/>
    </source>
</evidence>
<keyword evidence="3" id="KW-1185">Reference proteome</keyword>
<feature type="transmembrane region" description="Helical" evidence="1">
    <location>
        <begin position="378"/>
        <end position="400"/>
    </location>
</feature>
<sequence length="524" mass="61688">MIDIKASKNYIAFIKNWRFRSQVLCAQTISIIIVILIGSGYFIFVQSFLIQEISKESFIILAQRILSKQSYIYSILNKKQLQQGLMLTNTSMKVINSLFEYQQVMNIRFQYHITSCDEFQNPQGFFTLFANDSCYCYGQPNNITEHSQHQDKMSLGNLLQQTSLIQNKLYRTYFASNTKDQFYVFQPCKYYPSTYDPSLRPWFINHNQSENEVQYSEPYFAFSGGITLTKTLNLKGLRNEIKGIIGTDIIMKIFFAQNESCPFNFVLIDSYAIIILQIQQMLTFYYNQSVTGFDSQDFETIMNFSKGLNYNNYCEIPINQTLCLHDKQNNIDYYVKVQKLEQENYYLISKFDQAQYKSNVDMMINEINQKSQKIIQDFVFGVMVSLFLCGCCYLFTIFILEKPLYKLMNLSLRRNLMLSSIFEQITLQHFSNDTIDKLANAFTGLINYDNRLKNTFNNQTKKELEDIFTYLPQNVTISQKLILLIKEKLPDYKKQNKSLFYLNTLDKLKLIKEFLIKERKILSI</sequence>
<gene>
    <name evidence="2" type="ORF">PPENT_87.1.T0620197</name>
</gene>
<protein>
    <recommendedName>
        <fullName evidence="4">Transmembrane protein</fullName>
    </recommendedName>
</protein>
<dbReference type="EMBL" id="CAJJDO010000062">
    <property type="protein sequence ID" value="CAD8175149.1"/>
    <property type="molecule type" value="Genomic_DNA"/>
</dbReference>
<comment type="caution">
    <text evidence="2">The sequence shown here is derived from an EMBL/GenBank/DDBJ whole genome shotgun (WGS) entry which is preliminary data.</text>
</comment>
<organism evidence="2 3">
    <name type="scientific">Paramecium pentaurelia</name>
    <dbReference type="NCBI Taxonomy" id="43138"/>
    <lineage>
        <taxon>Eukaryota</taxon>
        <taxon>Sar</taxon>
        <taxon>Alveolata</taxon>
        <taxon>Ciliophora</taxon>
        <taxon>Intramacronucleata</taxon>
        <taxon>Oligohymenophorea</taxon>
        <taxon>Peniculida</taxon>
        <taxon>Parameciidae</taxon>
        <taxon>Paramecium</taxon>
    </lineage>
</organism>
<accession>A0A8S1VHC4</accession>
<evidence type="ECO:0000313" key="3">
    <source>
        <dbReference type="Proteomes" id="UP000689195"/>
    </source>
</evidence>
<proteinExistence type="predicted"/>
<feature type="transmembrane region" description="Helical" evidence="1">
    <location>
        <begin position="21"/>
        <end position="44"/>
    </location>
</feature>